<gene>
    <name evidence="1" type="ORF">METH_11085</name>
</gene>
<dbReference type="Proteomes" id="UP000018780">
    <property type="component" value="Chromosome"/>
</dbReference>
<reference evidence="1 2" key="1">
    <citation type="submission" date="2013-09" db="EMBL/GenBank/DDBJ databases">
        <authorList>
            <consortium name="DOE Joint Genome Institute"/>
            <person name="Klenk H.-P."/>
            <person name="Huntemann M."/>
            <person name="Han J."/>
            <person name="Chen A."/>
            <person name="Kyrpides N."/>
            <person name="Mavromatis K."/>
            <person name="Markowitz V."/>
            <person name="Palaniappan K."/>
            <person name="Ivanova N."/>
            <person name="Schaumberg A."/>
            <person name="Pati A."/>
            <person name="Liolios K."/>
            <person name="Nordberg H.P."/>
            <person name="Cantor M.N."/>
            <person name="Hua S.X."/>
            <person name="Woyke T."/>
        </authorList>
    </citation>
    <scope>NUCLEOTIDE SEQUENCE [LARGE SCALE GENOMIC DNA]</scope>
    <source>
        <strain evidence="1 2">DSM 14336</strain>
    </source>
</reference>
<dbReference type="KEGG" id="lmd:METH_11085"/>
<organism evidence="1 2">
    <name type="scientific">Leisingera methylohalidivorans DSM 14336</name>
    <dbReference type="NCBI Taxonomy" id="999552"/>
    <lineage>
        <taxon>Bacteria</taxon>
        <taxon>Pseudomonadati</taxon>
        <taxon>Pseudomonadota</taxon>
        <taxon>Alphaproteobacteria</taxon>
        <taxon>Rhodobacterales</taxon>
        <taxon>Roseobacteraceae</taxon>
        <taxon>Leisingera</taxon>
    </lineage>
</organism>
<evidence type="ECO:0000313" key="2">
    <source>
        <dbReference type="Proteomes" id="UP000018780"/>
    </source>
</evidence>
<accession>V9W0A8</accession>
<protein>
    <submittedName>
        <fullName evidence="1">Uncharacterized protein</fullName>
    </submittedName>
</protein>
<sequence length="43" mass="4243">MGADPAGLKRFLHDPLRPIRSPAAACPGPGGQLLAVTASCSAA</sequence>
<dbReference type="AlphaFoldDB" id="V9W0A8"/>
<dbReference type="PATRIC" id="fig|999552.6.peg.2212"/>
<keyword evidence="2" id="KW-1185">Reference proteome</keyword>
<proteinExistence type="predicted"/>
<dbReference type="EMBL" id="CP006773">
    <property type="protein sequence ID" value="AHD03080.1"/>
    <property type="molecule type" value="Genomic_DNA"/>
</dbReference>
<name>V9W0A8_9RHOB</name>
<dbReference type="HOGENOM" id="CLU_3235478_0_0_5"/>
<evidence type="ECO:0000313" key="1">
    <source>
        <dbReference type="EMBL" id="AHD03080.1"/>
    </source>
</evidence>